<organism evidence="1">
    <name type="scientific">Anguilla anguilla</name>
    <name type="common">European freshwater eel</name>
    <name type="synonym">Muraena anguilla</name>
    <dbReference type="NCBI Taxonomy" id="7936"/>
    <lineage>
        <taxon>Eukaryota</taxon>
        <taxon>Metazoa</taxon>
        <taxon>Chordata</taxon>
        <taxon>Craniata</taxon>
        <taxon>Vertebrata</taxon>
        <taxon>Euteleostomi</taxon>
        <taxon>Actinopterygii</taxon>
        <taxon>Neopterygii</taxon>
        <taxon>Teleostei</taxon>
        <taxon>Anguilliformes</taxon>
        <taxon>Anguillidae</taxon>
        <taxon>Anguilla</taxon>
    </lineage>
</organism>
<name>A0A0E9QE67_ANGAN</name>
<dbReference type="AlphaFoldDB" id="A0A0E9QE67"/>
<dbReference type="EMBL" id="GBXM01093947">
    <property type="protein sequence ID" value="JAH14630.1"/>
    <property type="molecule type" value="Transcribed_RNA"/>
</dbReference>
<reference evidence="1" key="2">
    <citation type="journal article" date="2015" name="Fish Shellfish Immunol.">
        <title>Early steps in the European eel (Anguilla anguilla)-Vibrio vulnificus interaction in the gills: Role of the RtxA13 toxin.</title>
        <authorList>
            <person name="Callol A."/>
            <person name="Pajuelo D."/>
            <person name="Ebbesson L."/>
            <person name="Teles M."/>
            <person name="MacKenzie S."/>
            <person name="Amaro C."/>
        </authorList>
    </citation>
    <scope>NUCLEOTIDE SEQUENCE</scope>
</reference>
<protein>
    <submittedName>
        <fullName evidence="1">Uncharacterized protein</fullName>
    </submittedName>
</protein>
<evidence type="ECO:0000313" key="1">
    <source>
        <dbReference type="EMBL" id="JAH14630.1"/>
    </source>
</evidence>
<reference evidence="1" key="1">
    <citation type="submission" date="2014-11" db="EMBL/GenBank/DDBJ databases">
        <authorList>
            <person name="Amaro Gonzalez C."/>
        </authorList>
    </citation>
    <scope>NUCLEOTIDE SEQUENCE</scope>
</reference>
<accession>A0A0E9QE67</accession>
<sequence length="18" mass="2309">MDLDCWYTQDWYRKSPSN</sequence>
<proteinExistence type="predicted"/>